<organism evidence="2 3">
    <name type="scientific">Nocardioides conyzicola</name>
    <dbReference type="NCBI Taxonomy" id="1651781"/>
    <lineage>
        <taxon>Bacteria</taxon>
        <taxon>Bacillati</taxon>
        <taxon>Actinomycetota</taxon>
        <taxon>Actinomycetes</taxon>
        <taxon>Propionibacteriales</taxon>
        <taxon>Nocardioidaceae</taxon>
        <taxon>Nocardioides</taxon>
    </lineage>
</organism>
<gene>
    <name evidence="2" type="ORF">GCM10023349_18730</name>
</gene>
<sequence>MNDGYRALTMVQPGEPWVEVARESADLRPGEVRVEVRGVGVNYHDYANALGFIPGPLPRVPMTDGAGVVAEVGPGVTDWAVGDRVISTFYPQWQGGPITPELVSEVPGDTHDGWLQERRTCRADELVATPPHLDDVEAASLPCAATTAWSSLELGGIGPGSVVVAMGTGGVSLFVLQLAKARGARVILLSSSDDKLAVAATLGADHLVNYTTHPDWHLQVHELTEGTGADLVVDVAGEQTLPSSIRAVRYGGTVAVVGVVSGMGSAELPITHVMLRNIRVAGVTVGSVADHRAMAAAVAVAGIHPHLSHTFDWREAEAAIALVAAAGHLGKVGLVVPPSS</sequence>
<keyword evidence="3" id="KW-1185">Reference proteome</keyword>
<dbReference type="PANTHER" id="PTHR45033:SF2">
    <property type="entry name" value="ZINC-TYPE ALCOHOL DEHYDROGENASE-LIKE PROTEIN C1773.06C"/>
    <property type="match status" value="1"/>
</dbReference>
<dbReference type="SUPFAM" id="SSF50129">
    <property type="entry name" value="GroES-like"/>
    <property type="match status" value="1"/>
</dbReference>
<dbReference type="Pfam" id="PF00107">
    <property type="entry name" value="ADH_zinc_N"/>
    <property type="match status" value="1"/>
</dbReference>
<dbReference type="InterPro" id="IPR011032">
    <property type="entry name" value="GroES-like_sf"/>
</dbReference>
<evidence type="ECO:0000259" key="1">
    <source>
        <dbReference type="SMART" id="SM00829"/>
    </source>
</evidence>
<dbReference type="InterPro" id="IPR052711">
    <property type="entry name" value="Zinc_ADH-like"/>
</dbReference>
<dbReference type="Gene3D" id="3.90.180.10">
    <property type="entry name" value="Medium-chain alcohol dehydrogenases, catalytic domain"/>
    <property type="match status" value="1"/>
</dbReference>
<dbReference type="RefSeq" id="WP_345520982.1">
    <property type="nucleotide sequence ID" value="NZ_BAABKM010000002.1"/>
</dbReference>
<dbReference type="InterPro" id="IPR020843">
    <property type="entry name" value="ER"/>
</dbReference>
<dbReference type="Pfam" id="PF08240">
    <property type="entry name" value="ADH_N"/>
    <property type="match status" value="1"/>
</dbReference>
<dbReference type="SUPFAM" id="SSF51735">
    <property type="entry name" value="NAD(P)-binding Rossmann-fold domains"/>
    <property type="match status" value="1"/>
</dbReference>
<evidence type="ECO:0000313" key="3">
    <source>
        <dbReference type="Proteomes" id="UP001499974"/>
    </source>
</evidence>
<dbReference type="CDD" id="cd08276">
    <property type="entry name" value="MDR7"/>
    <property type="match status" value="1"/>
</dbReference>
<comment type="caution">
    <text evidence="2">The sequence shown here is derived from an EMBL/GenBank/DDBJ whole genome shotgun (WGS) entry which is preliminary data.</text>
</comment>
<dbReference type="InterPro" id="IPR013149">
    <property type="entry name" value="ADH-like_C"/>
</dbReference>
<proteinExistence type="predicted"/>
<dbReference type="SMART" id="SM00829">
    <property type="entry name" value="PKS_ER"/>
    <property type="match status" value="1"/>
</dbReference>
<dbReference type="InterPro" id="IPR036291">
    <property type="entry name" value="NAD(P)-bd_dom_sf"/>
</dbReference>
<dbReference type="EMBL" id="BAABKM010000002">
    <property type="protein sequence ID" value="GAA4701839.1"/>
    <property type="molecule type" value="Genomic_DNA"/>
</dbReference>
<dbReference type="Gene3D" id="3.40.50.720">
    <property type="entry name" value="NAD(P)-binding Rossmann-like Domain"/>
    <property type="match status" value="1"/>
</dbReference>
<name>A0ABP8X6P8_9ACTN</name>
<feature type="domain" description="Enoyl reductase (ER)" evidence="1">
    <location>
        <begin position="14"/>
        <end position="334"/>
    </location>
</feature>
<reference evidence="3" key="1">
    <citation type="journal article" date="2019" name="Int. J. Syst. Evol. Microbiol.">
        <title>The Global Catalogue of Microorganisms (GCM) 10K type strain sequencing project: providing services to taxonomists for standard genome sequencing and annotation.</title>
        <authorList>
            <consortium name="The Broad Institute Genomics Platform"/>
            <consortium name="The Broad Institute Genome Sequencing Center for Infectious Disease"/>
            <person name="Wu L."/>
            <person name="Ma J."/>
        </authorList>
    </citation>
    <scope>NUCLEOTIDE SEQUENCE [LARGE SCALE GENOMIC DNA]</scope>
    <source>
        <strain evidence="3">JCM 18531</strain>
    </source>
</reference>
<accession>A0ABP8X6P8</accession>
<dbReference type="InterPro" id="IPR013154">
    <property type="entry name" value="ADH-like_N"/>
</dbReference>
<dbReference type="Proteomes" id="UP001499974">
    <property type="component" value="Unassembled WGS sequence"/>
</dbReference>
<evidence type="ECO:0000313" key="2">
    <source>
        <dbReference type="EMBL" id="GAA4701839.1"/>
    </source>
</evidence>
<dbReference type="PANTHER" id="PTHR45033">
    <property type="match status" value="1"/>
</dbReference>
<protein>
    <submittedName>
        <fullName evidence="2">NAD(P)-dependent alcohol dehydrogenase</fullName>
    </submittedName>
</protein>